<evidence type="ECO:0000256" key="1">
    <source>
        <dbReference type="SAM" id="Phobius"/>
    </source>
</evidence>
<evidence type="ECO:0000313" key="2">
    <source>
        <dbReference type="EMBL" id="KMQ70585.1"/>
    </source>
</evidence>
<protein>
    <submittedName>
        <fullName evidence="2">Uncharacterized protein</fullName>
    </submittedName>
</protein>
<keyword evidence="1" id="KW-1133">Transmembrane helix</keyword>
<organism evidence="2 3">
    <name type="scientific">Chryseobacterium koreense CCUG 49689</name>
    <dbReference type="NCBI Taxonomy" id="1304281"/>
    <lineage>
        <taxon>Bacteria</taxon>
        <taxon>Pseudomonadati</taxon>
        <taxon>Bacteroidota</taxon>
        <taxon>Flavobacteriia</taxon>
        <taxon>Flavobacteriales</taxon>
        <taxon>Weeksellaceae</taxon>
        <taxon>Chryseobacterium group</taxon>
        <taxon>Chryseobacterium</taxon>
    </lineage>
</organism>
<keyword evidence="1" id="KW-0812">Transmembrane</keyword>
<dbReference type="Proteomes" id="UP000035900">
    <property type="component" value="Unassembled WGS sequence"/>
</dbReference>
<proteinExistence type="predicted"/>
<dbReference type="EMBL" id="LFNG01000016">
    <property type="protein sequence ID" value="KMQ70585.1"/>
    <property type="molecule type" value="Genomic_DNA"/>
</dbReference>
<name>A0A0J7LNE4_9FLAO</name>
<evidence type="ECO:0000313" key="3">
    <source>
        <dbReference type="Proteomes" id="UP000035900"/>
    </source>
</evidence>
<gene>
    <name evidence="2" type="ORF">ACM44_11750</name>
</gene>
<accession>A0A0J7LNE4</accession>
<reference evidence="2 3" key="1">
    <citation type="journal article" date="2004" name="Int. J. Syst. Evol. Microbiol.">
        <title>Kaistella koreensis gen. nov., sp. nov., a novel member of the Chryseobacterium-Bergeyella-Riemerella branch.</title>
        <authorList>
            <person name="Kim M.K."/>
            <person name="Im W.T."/>
            <person name="Shin Y.K."/>
            <person name="Lim J.H."/>
            <person name="Kim S.H."/>
            <person name="Lee B.C."/>
            <person name="Park M.Y."/>
            <person name="Lee K.Y."/>
            <person name="Lee S.T."/>
        </authorList>
    </citation>
    <scope>NUCLEOTIDE SEQUENCE [LARGE SCALE GENOMIC DNA]</scope>
    <source>
        <strain evidence="2 3">CCUG 49689</strain>
    </source>
</reference>
<dbReference type="STRING" id="1304281.ACM44_11750"/>
<keyword evidence="1" id="KW-0472">Membrane</keyword>
<sequence length="66" mass="7788">MCFIIAPKIITTIKAKSNKWYDFSHFGNEGGSFCCFHLTFLFIIFNFFYILYAKTYSNRISQVIIN</sequence>
<feature type="transmembrane region" description="Helical" evidence="1">
    <location>
        <begin position="30"/>
        <end position="52"/>
    </location>
</feature>
<keyword evidence="3" id="KW-1185">Reference proteome</keyword>
<dbReference type="AlphaFoldDB" id="A0A0J7LNE4"/>
<comment type="caution">
    <text evidence="2">The sequence shown here is derived from an EMBL/GenBank/DDBJ whole genome shotgun (WGS) entry which is preliminary data.</text>
</comment>
<dbReference type="PATRIC" id="fig|1304281.5.peg.2519"/>